<name>A0ABT7N935_9BURK</name>
<dbReference type="SUPFAM" id="SSF55347">
    <property type="entry name" value="Glyceraldehyde-3-phosphate dehydrogenase-like, C-terminal domain"/>
    <property type="match status" value="1"/>
</dbReference>
<evidence type="ECO:0000259" key="1">
    <source>
        <dbReference type="Pfam" id="PF01408"/>
    </source>
</evidence>
<dbReference type="InterPro" id="IPR036291">
    <property type="entry name" value="NAD(P)-bd_dom_sf"/>
</dbReference>
<dbReference type="PANTHER" id="PTHR43708:SF3">
    <property type="entry name" value="OXIDOREDUCTASE"/>
    <property type="match status" value="1"/>
</dbReference>
<keyword evidence="4" id="KW-1185">Reference proteome</keyword>
<evidence type="ECO:0000313" key="3">
    <source>
        <dbReference type="EMBL" id="MDM0044462.1"/>
    </source>
</evidence>
<dbReference type="RefSeq" id="WP_286659499.1">
    <property type="nucleotide sequence ID" value="NZ_JASZYV010000001.1"/>
</dbReference>
<organism evidence="3 4">
    <name type="scientific">Variovorax dokdonensis</name>
    <dbReference type="NCBI Taxonomy" id="344883"/>
    <lineage>
        <taxon>Bacteria</taxon>
        <taxon>Pseudomonadati</taxon>
        <taxon>Pseudomonadota</taxon>
        <taxon>Betaproteobacteria</taxon>
        <taxon>Burkholderiales</taxon>
        <taxon>Comamonadaceae</taxon>
        <taxon>Variovorax</taxon>
    </lineage>
</organism>
<dbReference type="PANTHER" id="PTHR43708">
    <property type="entry name" value="CONSERVED EXPRESSED OXIDOREDUCTASE (EUROFUNG)"/>
    <property type="match status" value="1"/>
</dbReference>
<feature type="domain" description="GFO/IDH/MocA-like oxidoreductase" evidence="2">
    <location>
        <begin position="158"/>
        <end position="288"/>
    </location>
</feature>
<accession>A0ABT7N935</accession>
<reference evidence="3" key="1">
    <citation type="submission" date="2023-06" db="EMBL/GenBank/DDBJ databases">
        <authorList>
            <person name="Jiang Y."/>
            <person name="Liu Q."/>
        </authorList>
    </citation>
    <scope>NUCLEOTIDE SEQUENCE</scope>
    <source>
        <strain evidence="3">CGMCC 1.12089</strain>
    </source>
</reference>
<protein>
    <submittedName>
        <fullName evidence="3">Gfo/Idh/MocA family oxidoreductase</fullName>
    </submittedName>
</protein>
<dbReference type="InterPro" id="IPR055170">
    <property type="entry name" value="GFO_IDH_MocA-like_dom"/>
</dbReference>
<gene>
    <name evidence="3" type="ORF">QTH91_08230</name>
</gene>
<sequence length="396" mass="42800">MIGATSAGQPSTGPRRLRAAMVGGGQGAFIGAVHRHAMALDGRFELVAGALSSQPDRALESGRALGLAAHRTHGSWQALLAHELCLPADERVELVVIVTPNHVHYEVAKAFAESGFHVVCDKPLVHTSAQAAELERIARERGIVFAVTYNYIGYPMVIQAREMVRAGQLGEIRRVVVEYHQGWLATRAESEGNKQADWRTDPARSGIAGAMGDIGSHAENLATTVTGLDIEAISADLHTFIPGRRLDDDASMLLRFSGGARGVLMCSQVATGCENDLRLRVYGSEGSISWRQESPNELEFLPREGPRQLLTRGSPWLAEASRRATRLPSGHPEAFIEAFANIYVAVADAIQADPAQRVAGAERGYADVSDGARGVRFIEAAVASSRSEQKWWPLRQ</sequence>
<comment type="caution">
    <text evidence="3">The sequence shown here is derived from an EMBL/GenBank/DDBJ whole genome shotgun (WGS) entry which is preliminary data.</text>
</comment>
<dbReference type="InterPro" id="IPR000683">
    <property type="entry name" value="Gfo/Idh/MocA-like_OxRdtase_N"/>
</dbReference>
<proteinExistence type="predicted"/>
<dbReference type="Pfam" id="PF22725">
    <property type="entry name" value="GFO_IDH_MocA_C3"/>
    <property type="match status" value="1"/>
</dbReference>
<dbReference type="InterPro" id="IPR051317">
    <property type="entry name" value="Gfo/Idh/MocA_oxidoreduct"/>
</dbReference>
<evidence type="ECO:0000259" key="2">
    <source>
        <dbReference type="Pfam" id="PF22725"/>
    </source>
</evidence>
<dbReference type="EMBL" id="JASZYV010000001">
    <property type="protein sequence ID" value="MDM0044462.1"/>
    <property type="molecule type" value="Genomic_DNA"/>
</dbReference>
<evidence type="ECO:0000313" key="4">
    <source>
        <dbReference type="Proteomes" id="UP001174908"/>
    </source>
</evidence>
<dbReference type="Gene3D" id="3.30.360.10">
    <property type="entry name" value="Dihydrodipicolinate Reductase, domain 2"/>
    <property type="match status" value="1"/>
</dbReference>
<dbReference type="Gene3D" id="3.40.50.720">
    <property type="entry name" value="NAD(P)-binding Rossmann-like Domain"/>
    <property type="match status" value="1"/>
</dbReference>
<dbReference type="Proteomes" id="UP001174908">
    <property type="component" value="Unassembled WGS sequence"/>
</dbReference>
<dbReference type="SUPFAM" id="SSF51735">
    <property type="entry name" value="NAD(P)-binding Rossmann-fold domains"/>
    <property type="match status" value="1"/>
</dbReference>
<feature type="domain" description="Gfo/Idh/MocA-like oxidoreductase N-terminal" evidence="1">
    <location>
        <begin position="18"/>
        <end position="149"/>
    </location>
</feature>
<dbReference type="Pfam" id="PF01408">
    <property type="entry name" value="GFO_IDH_MocA"/>
    <property type="match status" value="1"/>
</dbReference>